<dbReference type="EMBL" id="JAHSPG010000016">
    <property type="protein sequence ID" value="MBV4359926.1"/>
    <property type="molecule type" value="Genomic_DNA"/>
</dbReference>
<dbReference type="RefSeq" id="WP_217794184.1">
    <property type="nucleotide sequence ID" value="NZ_JAHSPG010000016.1"/>
</dbReference>
<evidence type="ECO:0000256" key="6">
    <source>
        <dbReference type="PROSITE-ProRule" id="PRU00339"/>
    </source>
</evidence>
<evidence type="ECO:0000313" key="9">
    <source>
        <dbReference type="EMBL" id="MBV4359926.1"/>
    </source>
</evidence>
<keyword evidence="3" id="KW-0808">Transferase</keyword>
<comment type="caution">
    <text evidence="9">The sequence shown here is derived from an EMBL/GenBank/DDBJ whole genome shotgun (WGS) entry which is preliminary data.</text>
</comment>
<evidence type="ECO:0000256" key="4">
    <source>
        <dbReference type="ARBA" id="ARBA00022777"/>
    </source>
</evidence>
<dbReference type="InterPro" id="IPR019734">
    <property type="entry name" value="TPR_rpt"/>
</dbReference>
<sequence>MLLLLVSLCTCEKQKAKDRVPTNADYEKGESFMDLRNDSAFYYYNKVAASSADSLLVAMANNRMACIQTDAGDYFGSQQSLLLSLKFLEELKKEDRKCLASDYNELGNTSLGLNNYDEAIKYYDFALKLSSTKLVTRIGLNNKAIAYRKKKQYAQAIAIYESIIKETDKNRKEYARILSNLAKVKWLLDSNYNAAHELLTALHIREKEKDEWGLNASYAHLSDYYLSSHPALALHYANKMFETAQELHSPDDELEALQKLIPLSPAKKSKRYFARYLYLRDSVQTSRNAAKSQFALIRFEAEKNKADILRLQKENAEKGFQIVFLVLAVLILVAITIIIINLNRKRKQRIQLKAQNSIRESKLKTSKQVHDVVANGLYQIMVKVQHDNDMDKDTFLDEIEMLYEKSRDISYEQPVTDNVDFSNEIKQLLTSFSTPDIKVLLVGNDKELWVGVKGNVKNELKHVLQELMVNMRKHSSAKNVVVKFDQQKNLLLVQYTDDGTGLKAGFSKGNGLAGMENRIDDVGGNLTFDTHTTKGLKIYIRIPIS</sequence>
<keyword evidence="9" id="KW-0067">ATP-binding</keyword>
<dbReference type="InterPro" id="IPR050482">
    <property type="entry name" value="Sensor_HK_TwoCompSys"/>
</dbReference>
<proteinExistence type="predicted"/>
<keyword evidence="9" id="KW-0547">Nucleotide-binding</keyword>
<feature type="transmembrane region" description="Helical" evidence="7">
    <location>
        <begin position="319"/>
        <end position="342"/>
    </location>
</feature>
<dbReference type="Pfam" id="PF02518">
    <property type="entry name" value="HATPase_c"/>
    <property type="match status" value="1"/>
</dbReference>
<dbReference type="EC" id="2.7.13.3" evidence="2"/>
<name>A0A9E2W9E1_9BACT</name>
<evidence type="ECO:0000256" key="3">
    <source>
        <dbReference type="ARBA" id="ARBA00022679"/>
    </source>
</evidence>
<dbReference type="GO" id="GO:0005524">
    <property type="term" value="F:ATP binding"/>
    <property type="evidence" value="ECO:0007669"/>
    <property type="project" value="UniProtKB-KW"/>
</dbReference>
<evidence type="ECO:0000256" key="1">
    <source>
        <dbReference type="ARBA" id="ARBA00000085"/>
    </source>
</evidence>
<keyword evidence="4" id="KW-0418">Kinase</keyword>
<accession>A0A9E2W9E1</accession>
<dbReference type="SMART" id="SM00028">
    <property type="entry name" value="TPR"/>
    <property type="match status" value="3"/>
</dbReference>
<dbReference type="PANTHER" id="PTHR24421">
    <property type="entry name" value="NITRATE/NITRITE SENSOR PROTEIN NARX-RELATED"/>
    <property type="match status" value="1"/>
</dbReference>
<keyword evidence="7" id="KW-0472">Membrane</keyword>
<comment type="catalytic activity">
    <reaction evidence="1">
        <text>ATP + protein L-histidine = ADP + protein N-phospho-L-histidine.</text>
        <dbReference type="EC" id="2.7.13.3"/>
    </reaction>
</comment>
<dbReference type="CDD" id="cd16917">
    <property type="entry name" value="HATPase_UhpB-NarQ-NarX-like"/>
    <property type="match status" value="1"/>
</dbReference>
<keyword evidence="5" id="KW-0902">Two-component regulatory system</keyword>
<gene>
    <name evidence="9" type="ORF">KTO63_22365</name>
</gene>
<dbReference type="AlphaFoldDB" id="A0A9E2W9E1"/>
<evidence type="ECO:0000256" key="2">
    <source>
        <dbReference type="ARBA" id="ARBA00012438"/>
    </source>
</evidence>
<evidence type="ECO:0000256" key="5">
    <source>
        <dbReference type="ARBA" id="ARBA00023012"/>
    </source>
</evidence>
<dbReference type="PANTHER" id="PTHR24421:SF10">
    <property type="entry name" value="NITRATE_NITRITE SENSOR PROTEIN NARQ"/>
    <property type="match status" value="1"/>
</dbReference>
<dbReference type="PROSITE" id="PS50005">
    <property type="entry name" value="TPR"/>
    <property type="match status" value="1"/>
</dbReference>
<feature type="repeat" description="TPR" evidence="6">
    <location>
        <begin position="100"/>
        <end position="133"/>
    </location>
</feature>
<keyword evidence="6" id="KW-0802">TPR repeat</keyword>
<feature type="domain" description="Histidine kinase/HSP90-like ATPase" evidence="8">
    <location>
        <begin position="457"/>
        <end position="544"/>
    </location>
</feature>
<dbReference type="GO" id="GO:0000160">
    <property type="term" value="P:phosphorelay signal transduction system"/>
    <property type="evidence" value="ECO:0007669"/>
    <property type="project" value="UniProtKB-KW"/>
</dbReference>
<reference evidence="9" key="1">
    <citation type="submission" date="2021-06" db="EMBL/GenBank/DDBJ databases">
        <authorList>
            <person name="Huq M.A."/>
        </authorList>
    </citation>
    <scope>NUCLEOTIDE SEQUENCE</scope>
    <source>
        <strain evidence="9">MAH-26</strain>
    </source>
</reference>
<keyword evidence="7" id="KW-0812">Transmembrane</keyword>
<dbReference type="Pfam" id="PF14559">
    <property type="entry name" value="TPR_19"/>
    <property type="match status" value="1"/>
</dbReference>
<evidence type="ECO:0000256" key="7">
    <source>
        <dbReference type="SAM" id="Phobius"/>
    </source>
</evidence>
<keyword evidence="10" id="KW-1185">Reference proteome</keyword>
<evidence type="ECO:0000259" key="8">
    <source>
        <dbReference type="Pfam" id="PF02518"/>
    </source>
</evidence>
<protein>
    <recommendedName>
        <fullName evidence="2">histidine kinase</fullName>
        <ecNumber evidence="2">2.7.13.3</ecNumber>
    </recommendedName>
</protein>
<dbReference type="Proteomes" id="UP000812270">
    <property type="component" value="Unassembled WGS sequence"/>
</dbReference>
<keyword evidence="7" id="KW-1133">Transmembrane helix</keyword>
<organism evidence="9 10">
    <name type="scientific">Pinibacter aurantiacus</name>
    <dbReference type="NCBI Taxonomy" id="2851599"/>
    <lineage>
        <taxon>Bacteria</taxon>
        <taxon>Pseudomonadati</taxon>
        <taxon>Bacteroidota</taxon>
        <taxon>Chitinophagia</taxon>
        <taxon>Chitinophagales</taxon>
        <taxon>Chitinophagaceae</taxon>
        <taxon>Pinibacter</taxon>
    </lineage>
</organism>
<evidence type="ECO:0000313" key="10">
    <source>
        <dbReference type="Proteomes" id="UP000812270"/>
    </source>
</evidence>
<dbReference type="InterPro" id="IPR003594">
    <property type="entry name" value="HATPase_dom"/>
</dbReference>
<dbReference type="GO" id="GO:0004673">
    <property type="term" value="F:protein histidine kinase activity"/>
    <property type="evidence" value="ECO:0007669"/>
    <property type="project" value="UniProtKB-EC"/>
</dbReference>